<dbReference type="InterPro" id="IPR018713">
    <property type="entry name" value="MPAB/Lcp_cat_dom"/>
</dbReference>
<dbReference type="InterPro" id="IPR037473">
    <property type="entry name" value="Lcp-like"/>
</dbReference>
<evidence type="ECO:0000313" key="3">
    <source>
        <dbReference type="EMBL" id="NGO07055.1"/>
    </source>
</evidence>
<dbReference type="EMBL" id="JAAKZY010000010">
    <property type="protein sequence ID" value="NGO07055.1"/>
    <property type="molecule type" value="Genomic_DNA"/>
</dbReference>
<dbReference type="RefSeq" id="WP_165254975.1">
    <property type="nucleotide sequence ID" value="NZ_JAAKZY010000010.1"/>
</dbReference>
<protein>
    <submittedName>
        <fullName evidence="3">DUF2236 domain-containing protein</fullName>
    </submittedName>
</protein>
<dbReference type="GO" id="GO:0016491">
    <property type="term" value="F:oxidoreductase activity"/>
    <property type="evidence" value="ECO:0007669"/>
    <property type="project" value="InterPro"/>
</dbReference>
<evidence type="ECO:0000256" key="1">
    <source>
        <dbReference type="SAM" id="MobiDB-lite"/>
    </source>
</evidence>
<sequence>MDANHTPRKAPERVADLEAARRRYGAKADHVVPLLTAGDPLADAVIAELNLYGPRARRALDAGLRRGLPSLGQRPPAAVGALLRQLETTPSWVDPPMLHRGDVVSLSVPPMWFGLCSITGALAHIYASPATARLLAETGRPAADMAAARRLAETGVWARQTIRPGGLLRGRPGYLATVELRLAHARMRATGLTDWDGGVRGLPIGQLDMARTWLGFTLFAFQALAAVGIDITPEEERSLYQYWSYVAHLLGLDENLHKDVVDHAGARRLHDLLAATTAAPDENSTALTAAMVDAQARAMAGAPGAVLSEEQLRHLIDSVLRRAFGEEWGDRLGIPGVPAATDLMPLISQLNRQAQYWQTHSPTSATHSPASASAPEAHHRALEGPAPELKAAVLPCDTSCRRHAGAVRPSAWAA</sequence>
<evidence type="ECO:0000259" key="2">
    <source>
        <dbReference type="Pfam" id="PF09995"/>
    </source>
</evidence>
<dbReference type="PANTHER" id="PTHR37539:SF1">
    <property type="entry name" value="ER-BOUND OXYGENASE MPAB_MPAB'_RUBBER OXYGENASE CATALYTIC DOMAIN-CONTAINING PROTEIN"/>
    <property type="match status" value="1"/>
</dbReference>
<dbReference type="Proteomes" id="UP000472335">
    <property type="component" value="Unassembled WGS sequence"/>
</dbReference>
<gene>
    <name evidence="3" type="ORF">G5C60_05140</name>
</gene>
<proteinExistence type="predicted"/>
<feature type="compositionally biased region" description="Low complexity" evidence="1">
    <location>
        <begin position="359"/>
        <end position="375"/>
    </location>
</feature>
<evidence type="ECO:0000313" key="4">
    <source>
        <dbReference type="Proteomes" id="UP000472335"/>
    </source>
</evidence>
<reference evidence="3 4" key="1">
    <citation type="submission" date="2020-02" db="EMBL/GenBank/DDBJ databases">
        <title>Whole-genome analyses of novel actinobacteria.</title>
        <authorList>
            <person name="Sahin N."/>
            <person name="Gencbay T."/>
        </authorList>
    </citation>
    <scope>NUCLEOTIDE SEQUENCE [LARGE SCALE GENOMIC DNA]</scope>
    <source>
        <strain evidence="3 4">HC44</strain>
    </source>
</reference>
<organism evidence="3 4">
    <name type="scientific">Streptomyces scabichelini</name>
    <dbReference type="NCBI Taxonomy" id="2711217"/>
    <lineage>
        <taxon>Bacteria</taxon>
        <taxon>Bacillati</taxon>
        <taxon>Actinomycetota</taxon>
        <taxon>Actinomycetes</taxon>
        <taxon>Kitasatosporales</taxon>
        <taxon>Streptomycetaceae</taxon>
        <taxon>Streptomyces</taxon>
    </lineage>
</organism>
<feature type="domain" description="ER-bound oxygenase mpaB/mpaB'/Rubber oxygenase catalytic" evidence="2">
    <location>
        <begin position="137"/>
        <end position="339"/>
    </location>
</feature>
<dbReference type="Pfam" id="PF09995">
    <property type="entry name" value="MPAB_Lcp_cat"/>
    <property type="match status" value="1"/>
</dbReference>
<keyword evidence="4" id="KW-1185">Reference proteome</keyword>
<dbReference type="PANTHER" id="PTHR37539">
    <property type="entry name" value="SECRETED PROTEIN-RELATED"/>
    <property type="match status" value="1"/>
</dbReference>
<dbReference type="AlphaFoldDB" id="A0A6G4UZF3"/>
<comment type="caution">
    <text evidence="3">The sequence shown here is derived from an EMBL/GenBank/DDBJ whole genome shotgun (WGS) entry which is preliminary data.</text>
</comment>
<accession>A0A6G4UZF3</accession>
<feature type="region of interest" description="Disordered" evidence="1">
    <location>
        <begin position="357"/>
        <end position="381"/>
    </location>
</feature>
<name>A0A6G4UZF3_9ACTN</name>